<dbReference type="CDD" id="cd06261">
    <property type="entry name" value="TM_PBP2"/>
    <property type="match status" value="1"/>
</dbReference>
<keyword evidence="5 7" id="KW-1133">Transmembrane helix</keyword>
<proteinExistence type="inferred from homology"/>
<dbReference type="InterPro" id="IPR035906">
    <property type="entry name" value="MetI-like_sf"/>
</dbReference>
<evidence type="ECO:0000256" key="7">
    <source>
        <dbReference type="RuleBase" id="RU363032"/>
    </source>
</evidence>
<evidence type="ECO:0000256" key="3">
    <source>
        <dbReference type="ARBA" id="ARBA00022475"/>
    </source>
</evidence>
<feature type="transmembrane region" description="Helical" evidence="7">
    <location>
        <begin position="90"/>
        <end position="113"/>
    </location>
</feature>
<dbReference type="Gene3D" id="1.10.3720.10">
    <property type="entry name" value="MetI-like"/>
    <property type="match status" value="1"/>
</dbReference>
<reference evidence="9" key="2">
    <citation type="submission" date="2021-04" db="EMBL/GenBank/DDBJ databases">
        <authorList>
            <person name="Gilroy R."/>
        </authorList>
    </citation>
    <scope>NUCLEOTIDE SEQUENCE</scope>
    <source>
        <strain evidence="9">CHK187-11901</strain>
    </source>
</reference>
<protein>
    <submittedName>
        <fullName evidence="9">ABC transporter permease subunit</fullName>
    </submittedName>
</protein>
<comment type="subcellular location">
    <subcellularLocation>
        <location evidence="1 7">Cell membrane</location>
        <topology evidence="1 7">Multi-pass membrane protein</topology>
    </subcellularLocation>
</comment>
<comment type="caution">
    <text evidence="9">The sequence shown here is derived from an EMBL/GenBank/DDBJ whole genome shotgun (WGS) entry which is preliminary data.</text>
</comment>
<feature type="domain" description="ABC transmembrane type-1" evidence="8">
    <location>
        <begin position="51"/>
        <end position="235"/>
    </location>
</feature>
<dbReference type="GO" id="GO:0055085">
    <property type="term" value="P:transmembrane transport"/>
    <property type="evidence" value="ECO:0007669"/>
    <property type="project" value="InterPro"/>
</dbReference>
<feature type="transmembrane region" description="Helical" evidence="7">
    <location>
        <begin position="157"/>
        <end position="185"/>
    </location>
</feature>
<evidence type="ECO:0000256" key="1">
    <source>
        <dbReference type="ARBA" id="ARBA00004651"/>
    </source>
</evidence>
<evidence type="ECO:0000256" key="4">
    <source>
        <dbReference type="ARBA" id="ARBA00022692"/>
    </source>
</evidence>
<dbReference type="SUPFAM" id="SSF161098">
    <property type="entry name" value="MetI-like"/>
    <property type="match status" value="1"/>
</dbReference>
<keyword evidence="3" id="KW-1003">Cell membrane</keyword>
<evidence type="ECO:0000313" key="10">
    <source>
        <dbReference type="Proteomes" id="UP000823896"/>
    </source>
</evidence>
<evidence type="ECO:0000313" key="9">
    <source>
        <dbReference type="EMBL" id="HJC37399.1"/>
    </source>
</evidence>
<dbReference type="PANTHER" id="PTHR30151">
    <property type="entry name" value="ALKANE SULFONATE ABC TRANSPORTER-RELATED, MEMBRANE SUBUNIT"/>
    <property type="match status" value="1"/>
</dbReference>
<gene>
    <name evidence="9" type="ORF">H9702_09775</name>
</gene>
<dbReference type="Proteomes" id="UP000823896">
    <property type="component" value="Unassembled WGS sequence"/>
</dbReference>
<evidence type="ECO:0000256" key="5">
    <source>
        <dbReference type="ARBA" id="ARBA00022989"/>
    </source>
</evidence>
<evidence type="ECO:0000256" key="6">
    <source>
        <dbReference type="ARBA" id="ARBA00023136"/>
    </source>
</evidence>
<dbReference type="PROSITE" id="PS50928">
    <property type="entry name" value="ABC_TM1"/>
    <property type="match status" value="1"/>
</dbReference>
<organism evidence="9 10">
    <name type="scientific">Candidatus Merdibacter merdavium</name>
    <dbReference type="NCBI Taxonomy" id="2838692"/>
    <lineage>
        <taxon>Bacteria</taxon>
        <taxon>Bacillati</taxon>
        <taxon>Bacillota</taxon>
        <taxon>Erysipelotrichia</taxon>
        <taxon>Erysipelotrichales</taxon>
        <taxon>Erysipelotrichaceae</taxon>
        <taxon>Merdibacter</taxon>
    </lineage>
</organism>
<evidence type="ECO:0000256" key="2">
    <source>
        <dbReference type="ARBA" id="ARBA00022448"/>
    </source>
</evidence>
<name>A0A9D2NT26_9FIRM</name>
<feature type="transmembrane region" description="Helical" evidence="7">
    <location>
        <begin position="214"/>
        <end position="231"/>
    </location>
</feature>
<feature type="transmembrane region" description="Helical" evidence="7">
    <location>
        <begin position="54"/>
        <end position="78"/>
    </location>
</feature>
<feature type="transmembrane region" description="Helical" evidence="7">
    <location>
        <begin position="119"/>
        <end position="136"/>
    </location>
</feature>
<accession>A0A9D2NT26</accession>
<reference evidence="9" key="1">
    <citation type="journal article" date="2021" name="PeerJ">
        <title>Extensive microbial diversity within the chicken gut microbiome revealed by metagenomics and culture.</title>
        <authorList>
            <person name="Gilroy R."/>
            <person name="Ravi A."/>
            <person name="Getino M."/>
            <person name="Pursley I."/>
            <person name="Horton D.L."/>
            <person name="Alikhan N.F."/>
            <person name="Baker D."/>
            <person name="Gharbi K."/>
            <person name="Hall N."/>
            <person name="Watson M."/>
            <person name="Adriaenssens E.M."/>
            <person name="Foster-Nyarko E."/>
            <person name="Jarju S."/>
            <person name="Secka A."/>
            <person name="Antonio M."/>
            <person name="Oren A."/>
            <person name="Chaudhuri R.R."/>
            <person name="La Ragione R."/>
            <person name="Hildebrand F."/>
            <person name="Pallen M.J."/>
        </authorList>
    </citation>
    <scope>NUCLEOTIDE SEQUENCE</scope>
    <source>
        <strain evidence="9">CHK187-11901</strain>
    </source>
</reference>
<dbReference type="GO" id="GO:0005886">
    <property type="term" value="C:plasma membrane"/>
    <property type="evidence" value="ECO:0007669"/>
    <property type="project" value="UniProtKB-SubCell"/>
</dbReference>
<dbReference type="PANTHER" id="PTHR30151:SF0">
    <property type="entry name" value="ABC TRANSPORTER PERMEASE PROTEIN MJ0413-RELATED"/>
    <property type="match status" value="1"/>
</dbReference>
<evidence type="ECO:0000259" key="8">
    <source>
        <dbReference type="PROSITE" id="PS50928"/>
    </source>
</evidence>
<dbReference type="EMBL" id="DWWM01000058">
    <property type="protein sequence ID" value="HJC37399.1"/>
    <property type="molecule type" value="Genomic_DNA"/>
</dbReference>
<keyword evidence="2 7" id="KW-0813">Transport</keyword>
<dbReference type="Pfam" id="PF00528">
    <property type="entry name" value="BPD_transp_1"/>
    <property type="match status" value="1"/>
</dbReference>
<keyword evidence="6 7" id="KW-0472">Membrane</keyword>
<dbReference type="AlphaFoldDB" id="A0A9D2NT26"/>
<dbReference type="InterPro" id="IPR000515">
    <property type="entry name" value="MetI-like"/>
</dbReference>
<comment type="similarity">
    <text evidence="7">Belongs to the binding-protein-dependent transport system permease family.</text>
</comment>
<sequence length="249" mass="28477">MKSRKGRILFSAACLLVLWQLLASWIGYSFILPPPLQVMGTMLDLLGQRVFYEALLATVARSILALILAFVSAALLAWLSWKKQLFADLFAPLFMIMRSVPNISYILLILYWFSRDISSVLISFLILFPIIYQNLLEAWRDIDREYLNVLRIYPRSIGFVFFHVYLPLLRPAITASLCTGIAMAFKVGVMSEILGQVSFGVGRQMQLARLNFDLGLVMAWTGWIIIVLAVCDRLMKRAVRWLCMNRQEG</sequence>
<keyword evidence="4 7" id="KW-0812">Transmembrane</keyword>